<evidence type="ECO:0000256" key="4">
    <source>
        <dbReference type="ARBA" id="ARBA00022692"/>
    </source>
</evidence>
<dbReference type="KEGG" id="goe:100898681"/>
<evidence type="ECO:0000256" key="3">
    <source>
        <dbReference type="ARBA" id="ARBA00021814"/>
    </source>
</evidence>
<evidence type="ECO:0000256" key="1">
    <source>
        <dbReference type="ARBA" id="ARBA00004434"/>
    </source>
</evidence>
<dbReference type="GO" id="GO:0005743">
    <property type="term" value="C:mitochondrial inner membrane"/>
    <property type="evidence" value="ECO:0007669"/>
    <property type="project" value="UniProtKB-SubCell"/>
</dbReference>
<keyword evidence="9" id="KW-1185">Reference proteome</keyword>
<dbReference type="PANTHER" id="PTHR17130">
    <property type="entry name" value="MITOCHONDRIAL OUTER MEMBRANE PROTEIN 25"/>
    <property type="match status" value="1"/>
</dbReference>
<protein>
    <recommendedName>
        <fullName evidence="3">Cytochrome c oxidase assembly protein COX16 homolog, mitochondrial</fullName>
    </recommendedName>
</protein>
<keyword evidence="8" id="KW-0472">Membrane</keyword>
<keyword evidence="7" id="KW-0496">Mitochondrion</keyword>
<dbReference type="GeneID" id="100898681"/>
<evidence type="ECO:0000256" key="8">
    <source>
        <dbReference type="ARBA" id="ARBA00023136"/>
    </source>
</evidence>
<keyword evidence="6" id="KW-1133">Transmembrane helix</keyword>
<evidence type="ECO:0000256" key="7">
    <source>
        <dbReference type="ARBA" id="ARBA00023128"/>
    </source>
</evidence>
<comment type="subcellular location">
    <subcellularLocation>
        <location evidence="1">Mitochondrion inner membrane</location>
        <topology evidence="1">Single-pass membrane protein</topology>
    </subcellularLocation>
</comment>
<dbReference type="AlphaFoldDB" id="A0AAJ6QPM8"/>
<accession>A0AAJ6QPM8</accession>
<proteinExistence type="inferred from homology"/>
<evidence type="ECO:0000256" key="5">
    <source>
        <dbReference type="ARBA" id="ARBA00022792"/>
    </source>
</evidence>
<evidence type="ECO:0000256" key="6">
    <source>
        <dbReference type="ARBA" id="ARBA00022989"/>
    </source>
</evidence>
<keyword evidence="5" id="KW-0999">Mitochondrion inner membrane</keyword>
<evidence type="ECO:0000313" key="9">
    <source>
        <dbReference type="Proteomes" id="UP000694867"/>
    </source>
</evidence>
<dbReference type="GO" id="GO:0033617">
    <property type="term" value="P:mitochondrial respiratory chain complex IV assembly"/>
    <property type="evidence" value="ECO:0007669"/>
    <property type="project" value="TreeGrafter"/>
</dbReference>
<comment type="similarity">
    <text evidence="2">Belongs to the COX16 family.</text>
</comment>
<dbReference type="InterPro" id="IPR020164">
    <property type="entry name" value="Cyt_c_Oxase_assmbl_COX16"/>
</dbReference>
<sequence length="148" mass="16980">MCSHLEAVCWREAPEFTSRAMELLARAKRAFDSIPRFAKTGLPFIAFVIGGSFFLKEFAELRYEFRKSTSLDPRELEAAGLQKRDPSETTIEAVYEEIKNLDTDNWENIRGPRMHEEGGLDTLETIKKKAAARRKEQEEAARKKILDA</sequence>
<name>A0AAJ6QPM8_9ACAR</name>
<dbReference type="Pfam" id="PF14138">
    <property type="entry name" value="COX16"/>
    <property type="match status" value="1"/>
</dbReference>
<dbReference type="PANTHER" id="PTHR17130:SF14">
    <property type="entry name" value="CYTOCHROME C OXIDASE ASSEMBLY PROTEIN COX16 HOMOLOG, MITOCHONDRIAL"/>
    <property type="match status" value="1"/>
</dbReference>
<keyword evidence="4" id="KW-0812">Transmembrane</keyword>
<organism evidence="9 10">
    <name type="scientific">Galendromus occidentalis</name>
    <name type="common">western predatory mite</name>
    <dbReference type="NCBI Taxonomy" id="34638"/>
    <lineage>
        <taxon>Eukaryota</taxon>
        <taxon>Metazoa</taxon>
        <taxon>Ecdysozoa</taxon>
        <taxon>Arthropoda</taxon>
        <taxon>Chelicerata</taxon>
        <taxon>Arachnida</taxon>
        <taxon>Acari</taxon>
        <taxon>Parasitiformes</taxon>
        <taxon>Mesostigmata</taxon>
        <taxon>Gamasina</taxon>
        <taxon>Phytoseioidea</taxon>
        <taxon>Phytoseiidae</taxon>
        <taxon>Typhlodrominae</taxon>
        <taxon>Galendromus</taxon>
    </lineage>
</organism>
<evidence type="ECO:0000256" key="2">
    <source>
        <dbReference type="ARBA" id="ARBA00008370"/>
    </source>
</evidence>
<dbReference type="RefSeq" id="XP_003739852.1">
    <property type="nucleotide sequence ID" value="XM_003739804.1"/>
</dbReference>
<reference evidence="10" key="1">
    <citation type="submission" date="2025-08" db="UniProtKB">
        <authorList>
            <consortium name="RefSeq"/>
        </authorList>
    </citation>
    <scope>IDENTIFICATION</scope>
</reference>
<evidence type="ECO:0000313" key="10">
    <source>
        <dbReference type="RefSeq" id="XP_003739852.1"/>
    </source>
</evidence>
<gene>
    <name evidence="10" type="primary">LOC100898681</name>
</gene>
<dbReference type="Proteomes" id="UP000694867">
    <property type="component" value="Unplaced"/>
</dbReference>